<dbReference type="AlphaFoldDB" id="A0A0F9RQF7"/>
<organism evidence="2">
    <name type="scientific">marine sediment metagenome</name>
    <dbReference type="NCBI Taxonomy" id="412755"/>
    <lineage>
        <taxon>unclassified sequences</taxon>
        <taxon>metagenomes</taxon>
        <taxon>ecological metagenomes</taxon>
    </lineage>
</organism>
<keyword evidence="1" id="KW-0472">Membrane</keyword>
<feature type="transmembrane region" description="Helical" evidence="1">
    <location>
        <begin position="7"/>
        <end position="25"/>
    </location>
</feature>
<name>A0A0F9RQF7_9ZZZZ</name>
<comment type="caution">
    <text evidence="2">The sequence shown here is derived from an EMBL/GenBank/DDBJ whole genome shotgun (WGS) entry which is preliminary data.</text>
</comment>
<sequence>MRRQITYFLRAVLTIALAVGMILSFNSRMISHDLTNLTPIAVDHQAEIGEHGHAHDEVVSAMDAYHGHAHDVADHDHNTAFLPPRGSSGMALPTRTTWTLAHYAMPDRREFDLDRPPRV</sequence>
<protein>
    <submittedName>
        <fullName evidence="2">Uncharacterized protein</fullName>
    </submittedName>
</protein>
<evidence type="ECO:0000313" key="2">
    <source>
        <dbReference type="EMBL" id="KKN27221.1"/>
    </source>
</evidence>
<gene>
    <name evidence="2" type="ORF">LCGC14_0866790</name>
</gene>
<accession>A0A0F9RQF7</accession>
<evidence type="ECO:0000256" key="1">
    <source>
        <dbReference type="SAM" id="Phobius"/>
    </source>
</evidence>
<proteinExistence type="predicted"/>
<dbReference type="EMBL" id="LAZR01002656">
    <property type="protein sequence ID" value="KKN27221.1"/>
    <property type="molecule type" value="Genomic_DNA"/>
</dbReference>
<keyword evidence="1" id="KW-1133">Transmembrane helix</keyword>
<reference evidence="2" key="1">
    <citation type="journal article" date="2015" name="Nature">
        <title>Complex archaea that bridge the gap between prokaryotes and eukaryotes.</title>
        <authorList>
            <person name="Spang A."/>
            <person name="Saw J.H."/>
            <person name="Jorgensen S.L."/>
            <person name="Zaremba-Niedzwiedzka K."/>
            <person name="Martijn J."/>
            <person name="Lind A.E."/>
            <person name="van Eijk R."/>
            <person name="Schleper C."/>
            <person name="Guy L."/>
            <person name="Ettema T.J."/>
        </authorList>
    </citation>
    <scope>NUCLEOTIDE SEQUENCE</scope>
</reference>
<keyword evidence="1" id="KW-0812">Transmembrane</keyword>